<evidence type="ECO:0000259" key="14">
    <source>
        <dbReference type="PROSITE" id="PS50112"/>
    </source>
</evidence>
<dbReference type="InterPro" id="IPR013656">
    <property type="entry name" value="PAS_4"/>
</dbReference>
<dbReference type="SUPFAM" id="SSF55874">
    <property type="entry name" value="ATPase domain of HSP90 chaperone/DNA topoisomerase II/histidine kinase"/>
    <property type="match status" value="1"/>
</dbReference>
<dbReference type="Pfam" id="PF00989">
    <property type="entry name" value="PAS"/>
    <property type="match status" value="1"/>
</dbReference>
<dbReference type="AlphaFoldDB" id="A0A1G9GWB5"/>
<keyword evidence="8" id="KW-0067">ATP-binding</keyword>
<evidence type="ECO:0000256" key="5">
    <source>
        <dbReference type="ARBA" id="ARBA00022692"/>
    </source>
</evidence>
<dbReference type="CDD" id="cd00075">
    <property type="entry name" value="HATPase"/>
    <property type="match status" value="1"/>
</dbReference>
<dbReference type="GO" id="GO:0007234">
    <property type="term" value="P:osmosensory signaling via phosphorelay pathway"/>
    <property type="evidence" value="ECO:0007669"/>
    <property type="project" value="TreeGrafter"/>
</dbReference>
<evidence type="ECO:0000256" key="6">
    <source>
        <dbReference type="ARBA" id="ARBA00022741"/>
    </source>
</evidence>
<dbReference type="Pfam" id="PF02518">
    <property type="entry name" value="HATPase_c"/>
    <property type="match status" value="1"/>
</dbReference>
<dbReference type="Proteomes" id="UP000198882">
    <property type="component" value="Unassembled WGS sequence"/>
</dbReference>
<feature type="region of interest" description="Disordered" evidence="12">
    <location>
        <begin position="1"/>
        <end position="27"/>
    </location>
</feature>
<keyword evidence="11" id="KW-0472">Membrane</keyword>
<dbReference type="Gene3D" id="3.30.565.10">
    <property type="entry name" value="Histidine kinase-like ATPase, C-terminal domain"/>
    <property type="match status" value="1"/>
</dbReference>
<evidence type="ECO:0000313" key="15">
    <source>
        <dbReference type="EMBL" id="SDL04845.1"/>
    </source>
</evidence>
<dbReference type="SMART" id="SM00091">
    <property type="entry name" value="PAS"/>
    <property type="match status" value="2"/>
</dbReference>
<keyword evidence="10" id="KW-0902">Two-component regulatory system</keyword>
<evidence type="ECO:0000259" key="13">
    <source>
        <dbReference type="PROSITE" id="PS50109"/>
    </source>
</evidence>
<keyword evidence="16" id="KW-1185">Reference proteome</keyword>
<evidence type="ECO:0000256" key="1">
    <source>
        <dbReference type="ARBA" id="ARBA00000085"/>
    </source>
</evidence>
<evidence type="ECO:0000256" key="7">
    <source>
        <dbReference type="ARBA" id="ARBA00022777"/>
    </source>
</evidence>
<feature type="domain" description="Histidine kinase" evidence="13">
    <location>
        <begin position="285"/>
        <end position="492"/>
    </location>
</feature>
<dbReference type="Gene3D" id="3.30.450.20">
    <property type="entry name" value="PAS domain"/>
    <property type="match status" value="2"/>
</dbReference>
<dbReference type="PROSITE" id="PS50112">
    <property type="entry name" value="PAS"/>
    <property type="match status" value="2"/>
</dbReference>
<dbReference type="GO" id="GO:0030295">
    <property type="term" value="F:protein kinase activator activity"/>
    <property type="evidence" value="ECO:0007669"/>
    <property type="project" value="TreeGrafter"/>
</dbReference>
<dbReference type="PROSITE" id="PS50109">
    <property type="entry name" value="HIS_KIN"/>
    <property type="match status" value="1"/>
</dbReference>
<evidence type="ECO:0000256" key="4">
    <source>
        <dbReference type="ARBA" id="ARBA00022679"/>
    </source>
</evidence>
<dbReference type="SUPFAM" id="SSF55785">
    <property type="entry name" value="PYP-like sensor domain (PAS domain)"/>
    <property type="match status" value="2"/>
</dbReference>
<dbReference type="InterPro" id="IPR004358">
    <property type="entry name" value="Sig_transdc_His_kin-like_C"/>
</dbReference>
<keyword evidence="7" id="KW-0418">Kinase</keyword>
<evidence type="ECO:0000256" key="10">
    <source>
        <dbReference type="ARBA" id="ARBA00023012"/>
    </source>
</evidence>
<sequence length="496" mass="55298">MSNPDEWAGDRSGSSGDGTVDSLPDPLATHDEGSFFRQLVANTTEGVLTIAEDHTIVFANPAIEDVLGYAPEELVGKSKLTVIPERLQQAHVAGLEAYIRTGDKHIDWDGVELPAVHKDGHEVPVSISLWEHPRSEDPRLFTGLFRDISERKLRERRFEAVFNNTYQFTGLLDREGTLLEVNETTLSATGLERDDLVGTPLWDSFWFRSTDRARRIARDGVECAREGEFFREEVRVQGGDRTAIIDFSVRPVTDHRGEIRWLLPEGRDITGHRTREQHLHVLHRLLRHNLRNDLNVISGYAEMLASDVDDDEFRTYAAEIAATAAELIDTTETAKKLADSTLERHTRQYPVALQPVLSAVVDELRDTYPESTIVRPDDGDLLVTADERLATVFREVIENAIEHADQRHPVAKLGVTADAETVDVSVTDDGPGIPETEQTGIFNEEPVTQTDHGSGLGLWLAELILDDYGGSLAYDSRSANGSRVTISLPRQNTLEN</sequence>
<dbReference type="SMART" id="SM00387">
    <property type="entry name" value="HATPase_c"/>
    <property type="match status" value="1"/>
</dbReference>
<dbReference type="InterPro" id="IPR000014">
    <property type="entry name" value="PAS"/>
</dbReference>
<dbReference type="InterPro" id="IPR035965">
    <property type="entry name" value="PAS-like_dom_sf"/>
</dbReference>
<keyword evidence="6" id="KW-0547">Nucleotide-binding</keyword>
<evidence type="ECO:0000256" key="9">
    <source>
        <dbReference type="ARBA" id="ARBA00022989"/>
    </source>
</evidence>
<dbReference type="EC" id="2.7.13.3" evidence="3"/>
<dbReference type="NCBIfam" id="TIGR00229">
    <property type="entry name" value="sensory_box"/>
    <property type="match status" value="2"/>
</dbReference>
<dbReference type="RefSeq" id="WP_090312212.1">
    <property type="nucleotide sequence ID" value="NZ_FNFE01000010.1"/>
</dbReference>
<dbReference type="GO" id="GO:0000156">
    <property type="term" value="F:phosphorelay response regulator activity"/>
    <property type="evidence" value="ECO:0007669"/>
    <property type="project" value="TreeGrafter"/>
</dbReference>
<accession>A0A1G9GWB5</accession>
<feature type="domain" description="PAS" evidence="14">
    <location>
        <begin position="32"/>
        <end position="102"/>
    </location>
</feature>
<reference evidence="16" key="1">
    <citation type="submission" date="2016-10" db="EMBL/GenBank/DDBJ databases">
        <authorList>
            <person name="Varghese N."/>
            <person name="Submissions S."/>
        </authorList>
    </citation>
    <scope>NUCLEOTIDE SEQUENCE [LARGE SCALE GENOMIC DNA]</scope>
    <source>
        <strain evidence="16">B4,CECT 8067,JCM 17497</strain>
    </source>
</reference>
<dbReference type="Pfam" id="PF08448">
    <property type="entry name" value="PAS_4"/>
    <property type="match status" value="1"/>
</dbReference>
<keyword evidence="4" id="KW-0808">Transferase</keyword>
<proteinExistence type="predicted"/>
<dbReference type="GO" id="GO:0005524">
    <property type="term" value="F:ATP binding"/>
    <property type="evidence" value="ECO:0007669"/>
    <property type="project" value="UniProtKB-KW"/>
</dbReference>
<keyword evidence="5" id="KW-0812">Transmembrane</keyword>
<keyword evidence="9" id="KW-1133">Transmembrane helix</keyword>
<dbReference type="CDD" id="cd00130">
    <property type="entry name" value="PAS"/>
    <property type="match status" value="2"/>
</dbReference>
<dbReference type="InterPro" id="IPR013767">
    <property type="entry name" value="PAS_fold"/>
</dbReference>
<comment type="catalytic activity">
    <reaction evidence="1">
        <text>ATP + protein L-histidine = ADP + protein N-phospho-L-histidine.</text>
        <dbReference type="EC" id="2.7.13.3"/>
    </reaction>
</comment>
<dbReference type="InterPro" id="IPR005467">
    <property type="entry name" value="His_kinase_dom"/>
</dbReference>
<protein>
    <recommendedName>
        <fullName evidence="3">histidine kinase</fullName>
        <ecNumber evidence="3">2.7.13.3</ecNumber>
    </recommendedName>
</protein>
<evidence type="ECO:0000256" key="12">
    <source>
        <dbReference type="SAM" id="MobiDB-lite"/>
    </source>
</evidence>
<comment type="subcellular location">
    <subcellularLocation>
        <location evidence="2">Membrane</location>
        <topology evidence="2">Multi-pass membrane protein</topology>
    </subcellularLocation>
</comment>
<dbReference type="GO" id="GO:0004673">
    <property type="term" value="F:protein histidine kinase activity"/>
    <property type="evidence" value="ECO:0007669"/>
    <property type="project" value="UniProtKB-EC"/>
</dbReference>
<dbReference type="GO" id="GO:0016020">
    <property type="term" value="C:membrane"/>
    <property type="evidence" value="ECO:0007669"/>
    <property type="project" value="UniProtKB-SubCell"/>
</dbReference>
<evidence type="ECO:0000256" key="11">
    <source>
        <dbReference type="ARBA" id="ARBA00023136"/>
    </source>
</evidence>
<dbReference type="InterPro" id="IPR003594">
    <property type="entry name" value="HATPase_dom"/>
</dbReference>
<name>A0A1G9GWB5_9EURY</name>
<dbReference type="InterPro" id="IPR050351">
    <property type="entry name" value="BphY/WalK/GraS-like"/>
</dbReference>
<evidence type="ECO:0000256" key="2">
    <source>
        <dbReference type="ARBA" id="ARBA00004141"/>
    </source>
</evidence>
<dbReference type="PANTHER" id="PTHR42878">
    <property type="entry name" value="TWO-COMPONENT HISTIDINE KINASE"/>
    <property type="match status" value="1"/>
</dbReference>
<dbReference type="InterPro" id="IPR036890">
    <property type="entry name" value="HATPase_C_sf"/>
</dbReference>
<feature type="domain" description="PAS" evidence="14">
    <location>
        <begin position="154"/>
        <end position="198"/>
    </location>
</feature>
<evidence type="ECO:0000256" key="3">
    <source>
        <dbReference type="ARBA" id="ARBA00012438"/>
    </source>
</evidence>
<gene>
    <name evidence="15" type="ORF">SAMN04515672_0033</name>
</gene>
<evidence type="ECO:0000313" key="16">
    <source>
        <dbReference type="Proteomes" id="UP000198882"/>
    </source>
</evidence>
<dbReference type="PRINTS" id="PR00344">
    <property type="entry name" value="BCTRLSENSOR"/>
</dbReference>
<evidence type="ECO:0000256" key="8">
    <source>
        <dbReference type="ARBA" id="ARBA00022840"/>
    </source>
</evidence>
<dbReference type="STRING" id="1095776.SAMN04515672_0033"/>
<dbReference type="OrthoDB" id="8127at2157"/>
<dbReference type="EMBL" id="FNFE01000010">
    <property type="protein sequence ID" value="SDL04845.1"/>
    <property type="molecule type" value="Genomic_DNA"/>
</dbReference>
<dbReference type="GO" id="GO:0006355">
    <property type="term" value="P:regulation of DNA-templated transcription"/>
    <property type="evidence" value="ECO:0007669"/>
    <property type="project" value="InterPro"/>
</dbReference>
<organism evidence="15 16">
    <name type="scientific">Natronorubrum texcoconense</name>
    <dbReference type="NCBI Taxonomy" id="1095776"/>
    <lineage>
        <taxon>Archaea</taxon>
        <taxon>Methanobacteriati</taxon>
        <taxon>Methanobacteriota</taxon>
        <taxon>Stenosarchaea group</taxon>
        <taxon>Halobacteria</taxon>
        <taxon>Halobacteriales</taxon>
        <taxon>Natrialbaceae</taxon>
        <taxon>Natronorubrum</taxon>
    </lineage>
</organism>
<dbReference type="PANTHER" id="PTHR42878:SF7">
    <property type="entry name" value="SENSOR HISTIDINE KINASE GLRK"/>
    <property type="match status" value="1"/>
</dbReference>